<evidence type="ECO:0000313" key="12">
    <source>
        <dbReference type="Proteomes" id="UP000286288"/>
    </source>
</evidence>
<evidence type="ECO:0000256" key="4">
    <source>
        <dbReference type="ARBA" id="ARBA00023012"/>
    </source>
</evidence>
<name>A0A415EXF6_ENTCA</name>
<dbReference type="PANTHER" id="PTHR42713:SF3">
    <property type="entry name" value="TRANSCRIPTIONAL REGULATORY PROTEIN HPTR"/>
    <property type="match status" value="1"/>
</dbReference>
<dbReference type="InterPro" id="IPR001789">
    <property type="entry name" value="Sig_transdc_resp-reg_receiver"/>
</dbReference>
<dbReference type="Pfam" id="PF12833">
    <property type="entry name" value="HTH_18"/>
    <property type="match status" value="1"/>
</dbReference>
<dbReference type="SUPFAM" id="SSF52172">
    <property type="entry name" value="CheY-like"/>
    <property type="match status" value="1"/>
</dbReference>
<dbReference type="InterPro" id="IPR009057">
    <property type="entry name" value="Homeodomain-like_sf"/>
</dbReference>
<feature type="domain" description="Response regulatory" evidence="10">
    <location>
        <begin position="3"/>
        <end position="120"/>
    </location>
</feature>
<organism evidence="11 12">
    <name type="scientific">Enterococcus casseliflavus</name>
    <name type="common">Enterococcus flavescens</name>
    <dbReference type="NCBI Taxonomy" id="37734"/>
    <lineage>
        <taxon>Bacteria</taxon>
        <taxon>Bacillati</taxon>
        <taxon>Bacillota</taxon>
        <taxon>Bacilli</taxon>
        <taxon>Lactobacillales</taxon>
        <taxon>Enterococcaceae</taxon>
        <taxon>Enterococcus</taxon>
    </lineage>
</organism>
<evidence type="ECO:0000259" key="10">
    <source>
        <dbReference type="PROSITE" id="PS50110"/>
    </source>
</evidence>
<dbReference type="GO" id="GO:0003700">
    <property type="term" value="F:DNA-binding transcription factor activity"/>
    <property type="evidence" value="ECO:0007669"/>
    <property type="project" value="InterPro"/>
</dbReference>
<proteinExistence type="predicted"/>
<dbReference type="InterPro" id="IPR011006">
    <property type="entry name" value="CheY-like_superfamily"/>
</dbReference>
<gene>
    <name evidence="11" type="ORF">DW084_02140</name>
</gene>
<dbReference type="GO" id="GO:0043565">
    <property type="term" value="F:sequence-specific DNA binding"/>
    <property type="evidence" value="ECO:0007669"/>
    <property type="project" value="InterPro"/>
</dbReference>
<sequence length="483" mass="56089">MKNILVVDDEPLIANGVANLVASFDFPLVVKGIYTDSEEALAFCQQNTIDIVITDINMPKVNGLALIKKLKAINPAIQIIILTGFGSFSFAKEAMALGVKFFLEKPVFPSKLSEALAETIERSERRQMESTLYLKQQIEQYINSCGEEPLPESLIFPFCMYLFDSKFYHAIAKRIESYENHHELVIGHQNKVGYILNFSTENTFNLFFKTKVQAAHLGKGIAINCWVETPEKFLLSYHLGKRNLDKEFYFDTFEVIQEAQISQENVYENSLYMEYREKLLALIDKGELTLAQVLTENFFSTCRMELYPVQLLRLQVNDLLSAIFENHRIKKDIYFDDYSPKIMLLNNWHELQFMLLHCIDLMRGSLDDSENMQLSQKVNLIIEEYYDHEALSLKWIAAHLLYLNPEYLGKTYYKETGIRFNQKLAEYRIQKAQELLKKNYKVYEVAAMTGFSNAPEYFVQTFKKITGMTPKKFLKQQEKALLS</sequence>
<reference evidence="11 12" key="1">
    <citation type="submission" date="2018-08" db="EMBL/GenBank/DDBJ databases">
        <title>A genome reference for cultivated species of the human gut microbiota.</title>
        <authorList>
            <person name="Zou Y."/>
            <person name="Xue W."/>
            <person name="Luo G."/>
        </authorList>
    </citation>
    <scope>NUCLEOTIDE SEQUENCE [LARGE SCALE GENOMIC DNA]</scope>
    <source>
        <strain evidence="11 12">AF48-16</strain>
    </source>
</reference>
<keyword evidence="6" id="KW-0238">DNA-binding</keyword>
<evidence type="ECO:0000256" key="2">
    <source>
        <dbReference type="ARBA" id="ARBA00022490"/>
    </source>
</evidence>
<evidence type="ECO:0000259" key="9">
    <source>
        <dbReference type="PROSITE" id="PS01124"/>
    </source>
</evidence>
<evidence type="ECO:0000313" key="11">
    <source>
        <dbReference type="EMBL" id="RHK07946.1"/>
    </source>
</evidence>
<keyword evidence="7" id="KW-0804">Transcription</keyword>
<dbReference type="SUPFAM" id="SSF46689">
    <property type="entry name" value="Homeodomain-like"/>
    <property type="match status" value="1"/>
</dbReference>
<dbReference type="Gene3D" id="3.40.50.2300">
    <property type="match status" value="1"/>
</dbReference>
<dbReference type="PANTHER" id="PTHR42713">
    <property type="entry name" value="HISTIDINE KINASE-RELATED"/>
    <property type="match status" value="1"/>
</dbReference>
<keyword evidence="2" id="KW-0963">Cytoplasm</keyword>
<dbReference type="GO" id="GO:0000160">
    <property type="term" value="P:phosphorelay signal transduction system"/>
    <property type="evidence" value="ECO:0007669"/>
    <property type="project" value="UniProtKB-KW"/>
</dbReference>
<evidence type="ECO:0000256" key="7">
    <source>
        <dbReference type="ARBA" id="ARBA00023163"/>
    </source>
</evidence>
<dbReference type="SMART" id="SM00342">
    <property type="entry name" value="HTH_ARAC"/>
    <property type="match status" value="1"/>
</dbReference>
<dbReference type="GO" id="GO:0005737">
    <property type="term" value="C:cytoplasm"/>
    <property type="evidence" value="ECO:0007669"/>
    <property type="project" value="UniProtKB-SubCell"/>
</dbReference>
<keyword evidence="5" id="KW-0805">Transcription regulation</keyword>
<keyword evidence="3 8" id="KW-0597">Phosphoprotein</keyword>
<evidence type="ECO:0000256" key="5">
    <source>
        <dbReference type="ARBA" id="ARBA00023015"/>
    </source>
</evidence>
<dbReference type="SMART" id="SM00448">
    <property type="entry name" value="REC"/>
    <property type="match status" value="1"/>
</dbReference>
<evidence type="ECO:0000256" key="8">
    <source>
        <dbReference type="PROSITE-ProRule" id="PRU00169"/>
    </source>
</evidence>
<protein>
    <submittedName>
        <fullName evidence="11">Response regulator</fullName>
    </submittedName>
</protein>
<dbReference type="RefSeq" id="WP_151195167.1">
    <property type="nucleotide sequence ID" value="NZ_JAMWTD010000004.1"/>
</dbReference>
<dbReference type="CDD" id="cd17536">
    <property type="entry name" value="REC_YesN-like"/>
    <property type="match status" value="1"/>
</dbReference>
<accession>A0A415EXF6</accession>
<evidence type="ECO:0000256" key="6">
    <source>
        <dbReference type="ARBA" id="ARBA00023125"/>
    </source>
</evidence>
<evidence type="ECO:0000256" key="1">
    <source>
        <dbReference type="ARBA" id="ARBA00004496"/>
    </source>
</evidence>
<dbReference type="AlphaFoldDB" id="A0A415EXF6"/>
<dbReference type="PROSITE" id="PS50110">
    <property type="entry name" value="RESPONSE_REGULATORY"/>
    <property type="match status" value="1"/>
</dbReference>
<feature type="domain" description="HTH araC/xylS-type" evidence="9">
    <location>
        <begin position="376"/>
        <end position="476"/>
    </location>
</feature>
<dbReference type="PROSITE" id="PS01124">
    <property type="entry name" value="HTH_ARAC_FAMILY_2"/>
    <property type="match status" value="1"/>
</dbReference>
<comment type="caution">
    <text evidence="11">The sequence shown here is derived from an EMBL/GenBank/DDBJ whole genome shotgun (WGS) entry which is preliminary data.</text>
</comment>
<comment type="subcellular location">
    <subcellularLocation>
        <location evidence="1">Cytoplasm</location>
    </subcellularLocation>
</comment>
<keyword evidence="4" id="KW-0902">Two-component regulatory system</keyword>
<dbReference type="Pfam" id="PF00072">
    <property type="entry name" value="Response_reg"/>
    <property type="match status" value="1"/>
</dbReference>
<dbReference type="InterPro" id="IPR051552">
    <property type="entry name" value="HptR"/>
</dbReference>
<evidence type="ECO:0000256" key="3">
    <source>
        <dbReference type="ARBA" id="ARBA00022553"/>
    </source>
</evidence>
<dbReference type="Proteomes" id="UP000286288">
    <property type="component" value="Unassembled WGS sequence"/>
</dbReference>
<dbReference type="Gene3D" id="1.10.10.60">
    <property type="entry name" value="Homeodomain-like"/>
    <property type="match status" value="2"/>
</dbReference>
<dbReference type="InterPro" id="IPR018060">
    <property type="entry name" value="HTH_AraC"/>
</dbReference>
<dbReference type="EMBL" id="QRMZ01000002">
    <property type="protein sequence ID" value="RHK07946.1"/>
    <property type="molecule type" value="Genomic_DNA"/>
</dbReference>
<feature type="modified residue" description="4-aspartylphosphate" evidence="8">
    <location>
        <position position="55"/>
    </location>
</feature>